<organism evidence="3 4">
    <name type="scientific">Cohnella lupini</name>
    <dbReference type="NCBI Taxonomy" id="1294267"/>
    <lineage>
        <taxon>Bacteria</taxon>
        <taxon>Bacillati</taxon>
        <taxon>Bacillota</taxon>
        <taxon>Bacilli</taxon>
        <taxon>Bacillales</taxon>
        <taxon>Paenibacillaceae</taxon>
        <taxon>Cohnella</taxon>
    </lineage>
</organism>
<sequence>MAQSEQTLYKFGESPLWELQRTYYEEQGIKAWQSGEVPQYITSNPIMAVAYAEIVFGMLQDRARAGFKAEPVTIVELGAGSGRLAFQIVKELRELMEFSGLSLPPFRYVMTDLAVSNIEYWQRNSSLRPYVEQGVLDFGVFDAVKDSELRLTQSGDIVRTGELGQPVLVIANYVFDSLPQELVYVEDNKLYECLVDLQFPEGTGAGLSVSETLGTVTLDYHYRRATELESESYPYRDVMELYQRQLEDSHVLFPEKGIDCLERLGRLSREGFVLLTADKGDHRLENWEFAEPPKIIHHGSFSLNANYHAMIVFFERKGAIASFASHHHNNLNVGSILMLPDPASYAHTRMAYRRFVERFGPDDFFNLKQWFDGQLPTMDLRQILSIWRLGGYDAEWFLQAGNRMSELFGNGTEAEMLDIRSGINLVWDTHYAMEDRYELALECGRILYQMEWYADALLFLERYAVGQTSEINVDILYTMAICSYEVGSDETGYARKVLAREPEHEGALSLLVLLEGES</sequence>
<dbReference type="InterPro" id="IPR038375">
    <property type="entry name" value="NDUFAF7_sf"/>
</dbReference>
<dbReference type="EMBL" id="QRDY01000004">
    <property type="protein sequence ID" value="RED63189.1"/>
    <property type="molecule type" value="Genomic_DNA"/>
</dbReference>
<protein>
    <submittedName>
        <fullName evidence="3">Putative S-adenosyl-L-methionine-dependent methyltransferase</fullName>
    </submittedName>
</protein>
<dbReference type="InterPro" id="IPR029063">
    <property type="entry name" value="SAM-dependent_MTases_sf"/>
</dbReference>
<dbReference type="SUPFAM" id="SSF53335">
    <property type="entry name" value="S-adenosyl-L-methionine-dependent methyltransferases"/>
    <property type="match status" value="1"/>
</dbReference>
<evidence type="ECO:0000256" key="2">
    <source>
        <dbReference type="ARBA" id="ARBA00022679"/>
    </source>
</evidence>
<keyword evidence="4" id="KW-1185">Reference proteome</keyword>
<gene>
    <name evidence="3" type="ORF">DFP95_104183</name>
</gene>
<dbReference type="Pfam" id="PF02636">
    <property type="entry name" value="Methyltransf_28"/>
    <property type="match status" value="1"/>
</dbReference>
<keyword evidence="1 3" id="KW-0489">Methyltransferase</keyword>
<accession>A0A3D9INV5</accession>
<name>A0A3D9INV5_9BACL</name>
<dbReference type="Gene3D" id="3.40.50.12710">
    <property type="match status" value="1"/>
</dbReference>
<proteinExistence type="predicted"/>
<dbReference type="Proteomes" id="UP000256869">
    <property type="component" value="Unassembled WGS sequence"/>
</dbReference>
<dbReference type="RefSeq" id="WP_115992477.1">
    <property type="nucleotide sequence ID" value="NZ_QRDY01000004.1"/>
</dbReference>
<dbReference type="InterPro" id="IPR003788">
    <property type="entry name" value="NDUFAF7"/>
</dbReference>
<dbReference type="GO" id="GO:0032259">
    <property type="term" value="P:methylation"/>
    <property type="evidence" value="ECO:0007669"/>
    <property type="project" value="UniProtKB-KW"/>
</dbReference>
<evidence type="ECO:0000313" key="3">
    <source>
        <dbReference type="EMBL" id="RED63189.1"/>
    </source>
</evidence>
<comment type="caution">
    <text evidence="3">The sequence shown here is derived from an EMBL/GenBank/DDBJ whole genome shotgun (WGS) entry which is preliminary data.</text>
</comment>
<dbReference type="OrthoDB" id="5166699at2"/>
<dbReference type="GO" id="GO:0008168">
    <property type="term" value="F:methyltransferase activity"/>
    <property type="evidence" value="ECO:0007669"/>
    <property type="project" value="UniProtKB-KW"/>
</dbReference>
<evidence type="ECO:0000256" key="1">
    <source>
        <dbReference type="ARBA" id="ARBA00022603"/>
    </source>
</evidence>
<evidence type="ECO:0000313" key="4">
    <source>
        <dbReference type="Proteomes" id="UP000256869"/>
    </source>
</evidence>
<reference evidence="3 4" key="1">
    <citation type="submission" date="2018-07" db="EMBL/GenBank/DDBJ databases">
        <title>Genomic Encyclopedia of Type Strains, Phase III (KMG-III): the genomes of soil and plant-associated and newly described type strains.</title>
        <authorList>
            <person name="Whitman W."/>
        </authorList>
    </citation>
    <scope>NUCLEOTIDE SEQUENCE [LARGE SCALE GENOMIC DNA]</scope>
    <source>
        <strain evidence="3 4">CECT 8236</strain>
    </source>
</reference>
<dbReference type="AlphaFoldDB" id="A0A3D9INV5"/>
<keyword evidence="2 3" id="KW-0808">Transferase</keyword>